<name>A0AAV5W9T0_9BILA</name>
<evidence type="ECO:0000313" key="2">
    <source>
        <dbReference type="Proteomes" id="UP001432322"/>
    </source>
</evidence>
<comment type="caution">
    <text evidence="1">The sequence shown here is derived from an EMBL/GenBank/DDBJ whole genome shotgun (WGS) entry which is preliminary data.</text>
</comment>
<accession>A0AAV5W9T0</accession>
<sequence length="120" mass="14144">MLAHFLNGHRSFETRFQLFHHLKIVKSRRGRGVREHAAHAGRVAGAVVADTRRIHVNDTERTVEGIARTKTLRHHLVDIFYTQHLVLHKIPRFSEKRELQSIHSESNHFLLQTNWRLNTF</sequence>
<feature type="non-terminal residue" evidence="1">
    <location>
        <position position="120"/>
    </location>
</feature>
<gene>
    <name evidence="1" type="ORF">PFISCL1PPCAC_18873</name>
</gene>
<protein>
    <recommendedName>
        <fullName evidence="3">Ribosomal protein</fullName>
    </recommendedName>
</protein>
<dbReference type="EMBL" id="BTSY01000005">
    <property type="protein sequence ID" value="GMT27576.1"/>
    <property type="molecule type" value="Genomic_DNA"/>
</dbReference>
<evidence type="ECO:0008006" key="3">
    <source>
        <dbReference type="Google" id="ProtNLM"/>
    </source>
</evidence>
<dbReference type="AlphaFoldDB" id="A0AAV5W9T0"/>
<proteinExistence type="predicted"/>
<reference evidence="1" key="1">
    <citation type="submission" date="2023-10" db="EMBL/GenBank/DDBJ databases">
        <title>Genome assembly of Pristionchus species.</title>
        <authorList>
            <person name="Yoshida K."/>
            <person name="Sommer R.J."/>
        </authorList>
    </citation>
    <scope>NUCLEOTIDE SEQUENCE</scope>
    <source>
        <strain evidence="1">RS5133</strain>
    </source>
</reference>
<keyword evidence="2" id="KW-1185">Reference proteome</keyword>
<dbReference type="Proteomes" id="UP001432322">
    <property type="component" value="Unassembled WGS sequence"/>
</dbReference>
<evidence type="ECO:0000313" key="1">
    <source>
        <dbReference type="EMBL" id="GMT27576.1"/>
    </source>
</evidence>
<organism evidence="1 2">
    <name type="scientific">Pristionchus fissidentatus</name>
    <dbReference type="NCBI Taxonomy" id="1538716"/>
    <lineage>
        <taxon>Eukaryota</taxon>
        <taxon>Metazoa</taxon>
        <taxon>Ecdysozoa</taxon>
        <taxon>Nematoda</taxon>
        <taxon>Chromadorea</taxon>
        <taxon>Rhabditida</taxon>
        <taxon>Rhabditina</taxon>
        <taxon>Diplogasteromorpha</taxon>
        <taxon>Diplogasteroidea</taxon>
        <taxon>Neodiplogasteridae</taxon>
        <taxon>Pristionchus</taxon>
    </lineage>
</organism>